<feature type="domain" description="AB hydrolase-1" evidence="1">
    <location>
        <begin position="9"/>
        <end position="248"/>
    </location>
</feature>
<comment type="caution">
    <text evidence="2">The sequence shown here is derived from an EMBL/GenBank/DDBJ whole genome shotgun (WGS) entry which is preliminary data.</text>
</comment>
<dbReference type="GO" id="GO:0080031">
    <property type="term" value="F:methyl salicylate esterase activity"/>
    <property type="evidence" value="ECO:0007669"/>
    <property type="project" value="TreeGrafter"/>
</dbReference>
<dbReference type="GO" id="GO:0080032">
    <property type="term" value="F:methyl jasmonate esterase activity"/>
    <property type="evidence" value="ECO:0007669"/>
    <property type="project" value="TreeGrafter"/>
</dbReference>
<dbReference type="Gene3D" id="3.40.50.1820">
    <property type="entry name" value="alpha/beta hydrolase"/>
    <property type="match status" value="1"/>
</dbReference>
<sequence length="272" mass="30632">MDKNDKYHFVLVHGDCHGAWCWYKLATLLKSESHKVSAIDMAGCGRNLESVELEIVSLTDYMAPLMLFMESLHDDERVILVGHSRGGIDISIAMERFPRKIAAAVFVSAAMPGPRLDLPTVSKEFGRRLGSTMDNEYAYSQGEDKPPTSYRFGPNFLASTLYQLSPPEDLTLATLLIRPSPLFVDFHCPSKETALTMENYGSVPRVYVVCDEDKLMKVEMQRWLIENNRPDDVKVIEGSDHMVMMSKPHHLSLCLLEIGDKYWPSSCSAPLV</sequence>
<evidence type="ECO:0000313" key="2">
    <source>
        <dbReference type="EMBL" id="CAA0829156.1"/>
    </source>
</evidence>
<dbReference type="PANTHER" id="PTHR10992">
    <property type="entry name" value="METHYLESTERASE FAMILY MEMBER"/>
    <property type="match status" value="1"/>
</dbReference>
<dbReference type="Pfam" id="PF12697">
    <property type="entry name" value="Abhydrolase_6"/>
    <property type="match status" value="1"/>
</dbReference>
<dbReference type="GO" id="GO:0009696">
    <property type="term" value="P:salicylic acid metabolic process"/>
    <property type="evidence" value="ECO:0007669"/>
    <property type="project" value="TreeGrafter"/>
</dbReference>
<evidence type="ECO:0000313" key="3">
    <source>
        <dbReference type="Proteomes" id="UP001153555"/>
    </source>
</evidence>
<dbReference type="AlphaFoldDB" id="A0A9N7N8L3"/>
<keyword evidence="3" id="KW-1185">Reference proteome</keyword>
<gene>
    <name evidence="2" type="ORF">SHERM_24743</name>
</gene>
<evidence type="ECO:0000259" key="1">
    <source>
        <dbReference type="Pfam" id="PF12697"/>
    </source>
</evidence>
<name>A0A9N7N8L3_STRHE</name>
<dbReference type="InterPro" id="IPR029058">
    <property type="entry name" value="AB_hydrolase_fold"/>
</dbReference>
<proteinExistence type="predicted"/>
<organism evidence="2 3">
    <name type="scientific">Striga hermonthica</name>
    <name type="common">Purple witchweed</name>
    <name type="synonym">Buchnera hermonthica</name>
    <dbReference type="NCBI Taxonomy" id="68872"/>
    <lineage>
        <taxon>Eukaryota</taxon>
        <taxon>Viridiplantae</taxon>
        <taxon>Streptophyta</taxon>
        <taxon>Embryophyta</taxon>
        <taxon>Tracheophyta</taxon>
        <taxon>Spermatophyta</taxon>
        <taxon>Magnoliopsida</taxon>
        <taxon>eudicotyledons</taxon>
        <taxon>Gunneridae</taxon>
        <taxon>Pentapetalae</taxon>
        <taxon>asterids</taxon>
        <taxon>lamiids</taxon>
        <taxon>Lamiales</taxon>
        <taxon>Orobanchaceae</taxon>
        <taxon>Buchnereae</taxon>
        <taxon>Striga</taxon>
    </lineage>
</organism>
<dbReference type="EMBL" id="CACSLK010027773">
    <property type="protein sequence ID" value="CAA0829156.1"/>
    <property type="molecule type" value="Genomic_DNA"/>
</dbReference>
<dbReference type="FunFam" id="3.40.50.1820:FF:000051">
    <property type="entry name" value="(S)-hydroxynitrile lyase"/>
    <property type="match status" value="1"/>
</dbReference>
<dbReference type="GO" id="GO:0080030">
    <property type="term" value="F:methyl indole-3-acetate esterase activity"/>
    <property type="evidence" value="ECO:0007669"/>
    <property type="project" value="TreeGrafter"/>
</dbReference>
<reference evidence="2" key="1">
    <citation type="submission" date="2019-12" db="EMBL/GenBank/DDBJ databases">
        <authorList>
            <person name="Scholes J."/>
        </authorList>
    </citation>
    <scope>NUCLEOTIDE SEQUENCE</scope>
</reference>
<dbReference type="PANTHER" id="PTHR10992:SF1066">
    <property type="entry name" value="METHYL JASMONATE ESTERASE 1"/>
    <property type="match status" value="1"/>
</dbReference>
<protein>
    <submittedName>
        <fullName evidence="2">Methyl esterase 10</fullName>
    </submittedName>
</protein>
<dbReference type="SUPFAM" id="SSF53474">
    <property type="entry name" value="alpha/beta-Hydrolases"/>
    <property type="match status" value="1"/>
</dbReference>
<dbReference type="InterPro" id="IPR000073">
    <property type="entry name" value="AB_hydrolase_1"/>
</dbReference>
<dbReference type="GO" id="GO:0009694">
    <property type="term" value="P:jasmonic acid metabolic process"/>
    <property type="evidence" value="ECO:0007669"/>
    <property type="project" value="TreeGrafter"/>
</dbReference>
<dbReference type="Proteomes" id="UP001153555">
    <property type="component" value="Unassembled WGS sequence"/>
</dbReference>
<dbReference type="InterPro" id="IPR045889">
    <property type="entry name" value="MES/HNL"/>
</dbReference>
<accession>A0A9N7N8L3</accession>
<dbReference type="OrthoDB" id="408373at2759"/>